<feature type="region of interest" description="Disordered" evidence="1">
    <location>
        <begin position="40"/>
        <end position="162"/>
    </location>
</feature>
<evidence type="ECO:0000313" key="3">
    <source>
        <dbReference type="Proteomes" id="UP000243459"/>
    </source>
</evidence>
<evidence type="ECO:0000256" key="1">
    <source>
        <dbReference type="SAM" id="MobiDB-lite"/>
    </source>
</evidence>
<dbReference type="EMBL" id="KV863693">
    <property type="protein sequence ID" value="ONK55185.1"/>
    <property type="molecule type" value="Genomic_DNA"/>
</dbReference>
<proteinExistence type="predicted"/>
<dbReference type="AlphaFoldDB" id="A0A1R3L6E9"/>
<feature type="compositionally biased region" description="Basic and acidic residues" evidence="1">
    <location>
        <begin position="44"/>
        <end position="81"/>
    </location>
</feature>
<dbReference type="Proteomes" id="UP000243459">
    <property type="component" value="Unassembled WGS sequence"/>
</dbReference>
<reference evidence="3" key="1">
    <citation type="journal article" date="2017" name="Nat. Commun.">
        <title>The asparagus genome sheds light on the origin and evolution of a young Y chromosome.</title>
        <authorList>
            <person name="Harkess A."/>
            <person name="Zhou J."/>
            <person name="Xu C."/>
            <person name="Bowers J.E."/>
            <person name="Van der Hulst R."/>
            <person name="Ayyampalayam S."/>
            <person name="Mercati F."/>
            <person name="Riccardi P."/>
            <person name="McKain M.R."/>
            <person name="Kakrana A."/>
            <person name="Tang H."/>
            <person name="Ray J."/>
            <person name="Groenendijk J."/>
            <person name="Arikit S."/>
            <person name="Mathioni S.M."/>
            <person name="Nakano M."/>
            <person name="Shan H."/>
            <person name="Telgmann-Rauber A."/>
            <person name="Kanno A."/>
            <person name="Yue Z."/>
            <person name="Chen H."/>
            <person name="Li W."/>
            <person name="Chen Y."/>
            <person name="Xu X."/>
            <person name="Zhang Y."/>
            <person name="Luo S."/>
            <person name="Chen H."/>
            <person name="Gao J."/>
            <person name="Mao Z."/>
            <person name="Pires J.C."/>
            <person name="Luo M."/>
            <person name="Kudrna D."/>
            <person name="Wing R.A."/>
            <person name="Meyers B.C."/>
            <person name="Yi K."/>
            <person name="Kong H."/>
            <person name="Lavrijsen P."/>
            <person name="Sunseri F."/>
            <person name="Falavigna A."/>
            <person name="Ye Y."/>
            <person name="Leebens-Mack J.H."/>
            <person name="Chen G."/>
        </authorList>
    </citation>
    <scope>NUCLEOTIDE SEQUENCE [LARGE SCALE GENOMIC DNA]</scope>
    <source>
        <strain evidence="3">cv. DH0086</strain>
    </source>
</reference>
<evidence type="ECO:0000313" key="2">
    <source>
        <dbReference type="EMBL" id="ONK55185.1"/>
    </source>
</evidence>
<sequence length="162" mass="17474">MGPLITQLNRLENVGWIDGSSPGRETMALAVEEDVVGPSTILEASRRPDKEPIGVDDGVEGRAKTPSDQIEKDSATADTNRHNSRINGTKRILTTKTENNRAHRSTADNPRSAIAQAPHATSVRFSSAPEPPLERWPAISDSNTESADLAKPNCTVSVLPDR</sequence>
<keyword evidence="3" id="KW-1185">Reference proteome</keyword>
<accession>A0A1R3L6E9</accession>
<gene>
    <name evidence="2" type="ORF">A4U43_UnF6680</name>
</gene>
<name>A0A1R3L6E9_ASPOF</name>
<organism evidence="2 3">
    <name type="scientific">Asparagus officinalis</name>
    <name type="common">Garden asparagus</name>
    <dbReference type="NCBI Taxonomy" id="4686"/>
    <lineage>
        <taxon>Eukaryota</taxon>
        <taxon>Viridiplantae</taxon>
        <taxon>Streptophyta</taxon>
        <taxon>Embryophyta</taxon>
        <taxon>Tracheophyta</taxon>
        <taxon>Spermatophyta</taxon>
        <taxon>Magnoliopsida</taxon>
        <taxon>Liliopsida</taxon>
        <taxon>Asparagales</taxon>
        <taxon>Asparagaceae</taxon>
        <taxon>Asparagoideae</taxon>
        <taxon>Asparagus</taxon>
    </lineage>
</organism>
<protein>
    <submittedName>
        <fullName evidence="2">Uncharacterized protein</fullName>
    </submittedName>
</protein>
<dbReference type="Gramene" id="ONK55185">
    <property type="protein sequence ID" value="ONK55185"/>
    <property type="gene ID" value="A4U43_UnF6680"/>
</dbReference>